<dbReference type="AlphaFoldDB" id="A0A9D3YIC1"/>
<organism evidence="4 5">
    <name type="scientific">Dreissena polymorpha</name>
    <name type="common">Zebra mussel</name>
    <name type="synonym">Mytilus polymorpha</name>
    <dbReference type="NCBI Taxonomy" id="45954"/>
    <lineage>
        <taxon>Eukaryota</taxon>
        <taxon>Metazoa</taxon>
        <taxon>Spiralia</taxon>
        <taxon>Lophotrochozoa</taxon>
        <taxon>Mollusca</taxon>
        <taxon>Bivalvia</taxon>
        <taxon>Autobranchia</taxon>
        <taxon>Heteroconchia</taxon>
        <taxon>Euheterodonta</taxon>
        <taxon>Imparidentia</taxon>
        <taxon>Neoheterodontei</taxon>
        <taxon>Myida</taxon>
        <taxon>Dreissenoidea</taxon>
        <taxon>Dreissenidae</taxon>
        <taxon>Dreissena</taxon>
    </lineage>
</organism>
<reference evidence="4" key="1">
    <citation type="journal article" date="2019" name="bioRxiv">
        <title>The Genome of the Zebra Mussel, Dreissena polymorpha: A Resource for Invasive Species Research.</title>
        <authorList>
            <person name="McCartney M.A."/>
            <person name="Auch B."/>
            <person name="Kono T."/>
            <person name="Mallez S."/>
            <person name="Zhang Y."/>
            <person name="Obille A."/>
            <person name="Becker A."/>
            <person name="Abrahante J.E."/>
            <person name="Garbe J."/>
            <person name="Badalamenti J.P."/>
            <person name="Herman A."/>
            <person name="Mangelson H."/>
            <person name="Liachko I."/>
            <person name="Sullivan S."/>
            <person name="Sone E.D."/>
            <person name="Koren S."/>
            <person name="Silverstein K.A.T."/>
            <person name="Beckman K.B."/>
            <person name="Gohl D.M."/>
        </authorList>
    </citation>
    <scope>NUCLEOTIDE SEQUENCE</scope>
    <source>
        <strain evidence="4">Duluth1</strain>
        <tissue evidence="4">Whole animal</tissue>
    </source>
</reference>
<dbReference type="SMART" id="SM00225">
    <property type="entry name" value="BTB"/>
    <property type="match status" value="1"/>
</dbReference>
<dbReference type="EMBL" id="JAIWYP010000015">
    <property type="protein sequence ID" value="KAH3699339.1"/>
    <property type="molecule type" value="Genomic_DNA"/>
</dbReference>
<evidence type="ECO:0000313" key="4">
    <source>
        <dbReference type="EMBL" id="KAH3699339.1"/>
    </source>
</evidence>
<protein>
    <recommendedName>
        <fullName evidence="3">BTB domain-containing protein</fullName>
    </recommendedName>
</protein>
<keyword evidence="5" id="KW-1185">Reference proteome</keyword>
<accession>A0A9D3YIC1</accession>
<comment type="caution">
    <text evidence="4">The sequence shown here is derived from an EMBL/GenBank/DDBJ whole genome shotgun (WGS) entry which is preliminary data.</text>
</comment>
<evidence type="ECO:0000256" key="2">
    <source>
        <dbReference type="ARBA" id="ARBA00022737"/>
    </source>
</evidence>
<name>A0A9D3YIC1_DREPO</name>
<dbReference type="Proteomes" id="UP000828390">
    <property type="component" value="Unassembled WGS sequence"/>
</dbReference>
<sequence length="580" mass="67504">MLTDMDNTGMVELRANTRLREHLYEQAVTKSEFCDVTLEFGPPNKMKQMGAHWCVLVHCPYFEYMYRFYGNKQDTVRVYDEHIEAIDTAIKFLYTGNATFEIDTVGDVLSIGQYFQMRELFDSCAIYLANLRRCEHNCLKIYFIARQFKLPVYNDIVTYIMNNLVSVIEYPPNGQSIKATIIKELIGHKSACVIRPFVLRNFCRKWRNYDEHRHNEYLDLMTLLTTLTTLSCVSNELIKEVETLEVLTVIANKPMGVYAYVVEEDRWKFITKLPSSLNQTSYWREETTLLAVDPLRECFFVLINKYTQSYVTNDIIIRIHKYDLNSESWSEHNTSLVFNDSDIRQILVNNAMCLNGKLHLVITTLNIFSRPKRVMLLKWKEETATFTKSFLFRFNPRFTFLEDVNSCILNNNNICVVCSVNRCSEREIQLVVQDVQSKEVKLLRPVCKEVHKVDNSCKLITFPSNDNVVIATLESPWYATVNVNTGQLVHINDRLFDVSKLELSKITSRFISGNVEKSVFVLDRECNRGFQFYYGSKSWYRIPTLEYKVGSGTIVQTTLPSTMLHKLSDTPKCECKLSQV</sequence>
<reference evidence="4" key="2">
    <citation type="submission" date="2020-11" db="EMBL/GenBank/DDBJ databases">
        <authorList>
            <person name="McCartney M.A."/>
            <person name="Auch B."/>
            <person name="Kono T."/>
            <person name="Mallez S."/>
            <person name="Becker A."/>
            <person name="Gohl D.M."/>
            <person name="Silverstein K.A.T."/>
            <person name="Koren S."/>
            <person name="Bechman K.B."/>
            <person name="Herman A."/>
            <person name="Abrahante J.E."/>
            <person name="Garbe J."/>
        </authorList>
    </citation>
    <scope>NUCLEOTIDE SEQUENCE</scope>
    <source>
        <strain evidence="4">Duluth1</strain>
        <tissue evidence="4">Whole animal</tissue>
    </source>
</reference>
<evidence type="ECO:0000259" key="3">
    <source>
        <dbReference type="PROSITE" id="PS50097"/>
    </source>
</evidence>
<dbReference type="PANTHER" id="PTHR24412">
    <property type="entry name" value="KELCH PROTEIN"/>
    <property type="match status" value="1"/>
</dbReference>
<dbReference type="CDD" id="cd18186">
    <property type="entry name" value="BTB_POZ_ZBTB_KLHL-like"/>
    <property type="match status" value="1"/>
</dbReference>
<dbReference type="PANTHER" id="PTHR24412:SF489">
    <property type="entry name" value="RING FINGER DOMAIN AND KELCH REPEAT-CONTAINING PROTEIN DDB_G0271372"/>
    <property type="match status" value="1"/>
</dbReference>
<keyword evidence="2" id="KW-0677">Repeat</keyword>
<dbReference type="Pfam" id="PF00651">
    <property type="entry name" value="BTB"/>
    <property type="match status" value="1"/>
</dbReference>
<evidence type="ECO:0000313" key="5">
    <source>
        <dbReference type="Proteomes" id="UP000828390"/>
    </source>
</evidence>
<dbReference type="PROSITE" id="PS50097">
    <property type="entry name" value="BTB"/>
    <property type="match status" value="1"/>
</dbReference>
<feature type="domain" description="BTB" evidence="3">
    <location>
        <begin position="34"/>
        <end position="102"/>
    </location>
</feature>
<dbReference type="InterPro" id="IPR011333">
    <property type="entry name" value="SKP1/BTB/POZ_sf"/>
</dbReference>
<dbReference type="InterPro" id="IPR000210">
    <property type="entry name" value="BTB/POZ_dom"/>
</dbReference>
<dbReference type="SUPFAM" id="SSF54695">
    <property type="entry name" value="POZ domain"/>
    <property type="match status" value="1"/>
</dbReference>
<dbReference type="Gene3D" id="3.30.710.10">
    <property type="entry name" value="Potassium Channel Kv1.1, Chain A"/>
    <property type="match status" value="1"/>
</dbReference>
<proteinExistence type="predicted"/>
<evidence type="ECO:0000256" key="1">
    <source>
        <dbReference type="ARBA" id="ARBA00022441"/>
    </source>
</evidence>
<gene>
    <name evidence="4" type="ORF">DPMN_074295</name>
</gene>
<keyword evidence="1" id="KW-0880">Kelch repeat</keyword>